<comment type="similarity">
    <text evidence="2 7">Belongs to the UPF0056 (MarC) family.</text>
</comment>
<comment type="caution">
    <text evidence="8">The sequence shown here is derived from an EMBL/GenBank/DDBJ whole genome shotgun (WGS) entry which is preliminary data.</text>
</comment>
<keyword evidence="6 7" id="KW-0472">Membrane</keyword>
<evidence type="ECO:0000256" key="2">
    <source>
        <dbReference type="ARBA" id="ARBA00009784"/>
    </source>
</evidence>
<evidence type="ECO:0000256" key="1">
    <source>
        <dbReference type="ARBA" id="ARBA00004651"/>
    </source>
</evidence>
<evidence type="ECO:0000256" key="6">
    <source>
        <dbReference type="ARBA" id="ARBA00023136"/>
    </source>
</evidence>
<evidence type="ECO:0000256" key="7">
    <source>
        <dbReference type="RuleBase" id="RU362048"/>
    </source>
</evidence>
<dbReference type="Proteomes" id="UP000318212">
    <property type="component" value="Unassembled WGS sequence"/>
</dbReference>
<feature type="transmembrane region" description="Helical" evidence="7">
    <location>
        <begin position="173"/>
        <end position="194"/>
    </location>
</feature>
<protein>
    <recommendedName>
        <fullName evidence="7">UPF0056 membrane protein</fullName>
    </recommendedName>
</protein>
<keyword evidence="3" id="KW-1003">Cell membrane</keyword>
<feature type="transmembrane region" description="Helical" evidence="7">
    <location>
        <begin position="37"/>
        <end position="57"/>
    </location>
</feature>
<feature type="transmembrane region" description="Helical" evidence="7">
    <location>
        <begin position="104"/>
        <end position="122"/>
    </location>
</feature>
<evidence type="ECO:0000313" key="9">
    <source>
        <dbReference type="Proteomes" id="UP000318212"/>
    </source>
</evidence>
<feature type="transmembrane region" description="Helical" evidence="7">
    <location>
        <begin position="143"/>
        <end position="167"/>
    </location>
</feature>
<keyword evidence="9" id="KW-1185">Reference proteome</keyword>
<accession>A0A508A5B0</accession>
<keyword evidence="4 7" id="KW-0812">Transmembrane</keyword>
<evidence type="ECO:0000256" key="5">
    <source>
        <dbReference type="ARBA" id="ARBA00022989"/>
    </source>
</evidence>
<dbReference type="OrthoDB" id="5769964at2"/>
<dbReference type="PANTHER" id="PTHR33508">
    <property type="entry name" value="UPF0056 MEMBRANE PROTEIN YHCE"/>
    <property type="match status" value="1"/>
</dbReference>
<dbReference type="RefSeq" id="WP_141518657.1">
    <property type="nucleotide sequence ID" value="NZ_VICE01000093.1"/>
</dbReference>
<dbReference type="InterPro" id="IPR002771">
    <property type="entry name" value="Multi_antbiot-R_MarC"/>
</dbReference>
<proteinExistence type="inferred from homology"/>
<dbReference type="AlphaFoldDB" id="A0A508A5B0"/>
<dbReference type="EMBL" id="VICE01000093">
    <property type="protein sequence ID" value="TQD43963.1"/>
    <property type="molecule type" value="Genomic_DNA"/>
</dbReference>
<comment type="subcellular location">
    <subcellularLocation>
        <location evidence="1 7">Cell membrane</location>
        <topology evidence="1 7">Multi-pass membrane protein</topology>
    </subcellularLocation>
</comment>
<gene>
    <name evidence="8" type="ORF">FKV25_09990</name>
</gene>
<sequence>MSPMLFLDAVSSIAAVVPALPTAPSAAGGYELGYDNIFLVLFIMLGPIKAMGDYFLATRELPGPQVRTLALKVFALSTLTILLAGVVGSALLQKWQITAPVMQLVAGIVFFMVAIRMVLAQYGTAAPPPPAADAPPGAATMHLVFPVTITPYGIAAVITLMALSHGADRSLRILGLTVLVMVLNLLALLTMRFIMKWIGMIPLKILSAVLGILQVALAAQVIVGALWKILAAT</sequence>
<name>A0A508A5B0_9GAMM</name>
<feature type="transmembrane region" description="Helical" evidence="7">
    <location>
        <begin position="69"/>
        <end position="92"/>
    </location>
</feature>
<organism evidence="8 9">
    <name type="scientific">Marilutibacter aestuarii</name>
    <dbReference type="NCBI Taxonomy" id="1706195"/>
    <lineage>
        <taxon>Bacteria</taxon>
        <taxon>Pseudomonadati</taxon>
        <taxon>Pseudomonadota</taxon>
        <taxon>Gammaproteobacteria</taxon>
        <taxon>Lysobacterales</taxon>
        <taxon>Lysobacteraceae</taxon>
        <taxon>Marilutibacter</taxon>
    </lineage>
</organism>
<dbReference type="PANTHER" id="PTHR33508:SF1">
    <property type="entry name" value="UPF0056 MEMBRANE PROTEIN YHCE"/>
    <property type="match status" value="1"/>
</dbReference>
<dbReference type="Pfam" id="PF01914">
    <property type="entry name" value="MarC"/>
    <property type="match status" value="1"/>
</dbReference>
<evidence type="ECO:0000313" key="8">
    <source>
        <dbReference type="EMBL" id="TQD43963.1"/>
    </source>
</evidence>
<evidence type="ECO:0000256" key="4">
    <source>
        <dbReference type="ARBA" id="ARBA00022692"/>
    </source>
</evidence>
<keyword evidence="5 7" id="KW-1133">Transmembrane helix</keyword>
<feature type="transmembrane region" description="Helical" evidence="7">
    <location>
        <begin position="206"/>
        <end position="230"/>
    </location>
</feature>
<dbReference type="GO" id="GO:0005886">
    <property type="term" value="C:plasma membrane"/>
    <property type="evidence" value="ECO:0007669"/>
    <property type="project" value="UniProtKB-SubCell"/>
</dbReference>
<reference evidence="8 9" key="1">
    <citation type="submission" date="2019-06" db="EMBL/GenBank/DDBJ databases">
        <title>Lysobacter alkalisoli sp. nov. isolated from saline soil.</title>
        <authorList>
            <person name="Sun J.-Q."/>
            <person name="Xu L."/>
        </authorList>
    </citation>
    <scope>NUCLEOTIDE SEQUENCE [LARGE SCALE GENOMIC DNA]</scope>
    <source>
        <strain evidence="8 9">JCM 31130</strain>
    </source>
</reference>
<evidence type="ECO:0000256" key="3">
    <source>
        <dbReference type="ARBA" id="ARBA00022475"/>
    </source>
</evidence>